<evidence type="ECO:0000256" key="3">
    <source>
        <dbReference type="ARBA" id="ARBA00023163"/>
    </source>
</evidence>
<evidence type="ECO:0000313" key="6">
    <source>
        <dbReference type="EMBL" id="RKN05522.1"/>
    </source>
</evidence>
<dbReference type="Gene3D" id="1.10.10.60">
    <property type="entry name" value="Homeodomain-like"/>
    <property type="match status" value="1"/>
</dbReference>
<proteinExistence type="predicted"/>
<dbReference type="InterPro" id="IPR009057">
    <property type="entry name" value="Homeodomain-like_sf"/>
</dbReference>
<accession>A0A3A9VYB9</accession>
<dbReference type="PANTHER" id="PTHR30055">
    <property type="entry name" value="HTH-TYPE TRANSCRIPTIONAL REGULATOR RUTR"/>
    <property type="match status" value="1"/>
</dbReference>
<gene>
    <name evidence="7" type="ORF">D7318_24290</name>
    <name evidence="6" type="ORF">D7319_24925</name>
</gene>
<dbReference type="InterPro" id="IPR011075">
    <property type="entry name" value="TetR_C"/>
</dbReference>
<comment type="caution">
    <text evidence="6">The sequence shown here is derived from an EMBL/GenBank/DDBJ whole genome shotgun (WGS) entry which is preliminary data.</text>
</comment>
<dbReference type="PRINTS" id="PR00455">
    <property type="entry name" value="HTHTETR"/>
</dbReference>
<dbReference type="EMBL" id="RBDX01000026">
    <property type="protein sequence ID" value="RKN05522.1"/>
    <property type="molecule type" value="Genomic_DNA"/>
</dbReference>
<dbReference type="OrthoDB" id="9796019at2"/>
<dbReference type="SUPFAM" id="SSF48498">
    <property type="entry name" value="Tetracyclin repressor-like, C-terminal domain"/>
    <property type="match status" value="1"/>
</dbReference>
<organism evidence="6 9">
    <name type="scientific">Streptomyces radicis</name>
    <dbReference type="NCBI Taxonomy" id="1750517"/>
    <lineage>
        <taxon>Bacteria</taxon>
        <taxon>Bacillati</taxon>
        <taxon>Actinomycetota</taxon>
        <taxon>Actinomycetes</taxon>
        <taxon>Kitasatosporales</taxon>
        <taxon>Streptomycetaceae</taxon>
        <taxon>Streptomyces</taxon>
    </lineage>
</organism>
<dbReference type="SUPFAM" id="SSF46689">
    <property type="entry name" value="Homeodomain-like"/>
    <property type="match status" value="1"/>
</dbReference>
<evidence type="ECO:0000256" key="4">
    <source>
        <dbReference type="PROSITE-ProRule" id="PRU00335"/>
    </source>
</evidence>
<dbReference type="GO" id="GO:0000976">
    <property type="term" value="F:transcription cis-regulatory region binding"/>
    <property type="evidence" value="ECO:0007669"/>
    <property type="project" value="TreeGrafter"/>
</dbReference>
<dbReference type="Proteomes" id="UP000275024">
    <property type="component" value="Unassembled WGS sequence"/>
</dbReference>
<sequence>MADTHTPTGSAPVRRPRMTAEREAEVLATVVELLRDHGYEALTMDAVAARARCGKATLYRQWHSKHELVAAALRAHRPAPVADIDTGSLRGDLHSLFTRVSDQAEQDTALIAGLARATLDDHELARALRQKLVDPEIDEFTTFIDRAIARGELDRRPAAMAFLPQMVFATVVSRPLFEDEYADADYLLRFLDSTLLPALLHS</sequence>
<name>A0A3A9VYB9_9ACTN</name>
<dbReference type="RefSeq" id="WP_120699329.1">
    <property type="nucleotide sequence ID" value="NZ_RBDX01000026.1"/>
</dbReference>
<evidence type="ECO:0000256" key="2">
    <source>
        <dbReference type="ARBA" id="ARBA00023125"/>
    </source>
</evidence>
<keyword evidence="1" id="KW-0805">Transcription regulation</keyword>
<reference evidence="8 9" key="1">
    <citation type="submission" date="2018-09" db="EMBL/GenBank/DDBJ databases">
        <title>Streptomyces sp. nov. DS1-2, an endophytic actinomycete isolated from roots of Dendrobium scabrilingue.</title>
        <authorList>
            <person name="Kuncharoen N."/>
            <person name="Kudo T."/>
            <person name="Ohkuma M."/>
            <person name="Yuki M."/>
            <person name="Tanasupawat S."/>
        </authorList>
    </citation>
    <scope>NUCLEOTIDE SEQUENCE [LARGE SCALE GENOMIC DNA]</scope>
    <source>
        <strain evidence="6 9">AZ1-7</strain>
        <strain evidence="7 8">DS1-2</strain>
    </source>
</reference>
<evidence type="ECO:0000256" key="1">
    <source>
        <dbReference type="ARBA" id="ARBA00023015"/>
    </source>
</evidence>
<evidence type="ECO:0000313" key="8">
    <source>
        <dbReference type="Proteomes" id="UP000268652"/>
    </source>
</evidence>
<keyword evidence="3" id="KW-0804">Transcription</keyword>
<keyword evidence="8" id="KW-1185">Reference proteome</keyword>
<dbReference type="PROSITE" id="PS50977">
    <property type="entry name" value="HTH_TETR_2"/>
    <property type="match status" value="1"/>
</dbReference>
<dbReference type="Pfam" id="PF00440">
    <property type="entry name" value="TetR_N"/>
    <property type="match status" value="1"/>
</dbReference>
<keyword evidence="2 4" id="KW-0238">DNA-binding</keyword>
<dbReference type="PANTHER" id="PTHR30055:SF149">
    <property type="entry name" value="TETR-FAMILY TRANSCRIPTIONAL REGULATOR"/>
    <property type="match status" value="1"/>
</dbReference>
<dbReference type="Proteomes" id="UP000268652">
    <property type="component" value="Unassembled WGS sequence"/>
</dbReference>
<dbReference type="AlphaFoldDB" id="A0A3A9VYB9"/>
<protein>
    <submittedName>
        <fullName evidence="6">TetR/AcrR family transcriptional regulator</fullName>
    </submittedName>
</protein>
<evidence type="ECO:0000313" key="9">
    <source>
        <dbReference type="Proteomes" id="UP000275024"/>
    </source>
</evidence>
<dbReference type="GO" id="GO:0003700">
    <property type="term" value="F:DNA-binding transcription factor activity"/>
    <property type="evidence" value="ECO:0007669"/>
    <property type="project" value="TreeGrafter"/>
</dbReference>
<dbReference type="InterPro" id="IPR036271">
    <property type="entry name" value="Tet_transcr_reg_TetR-rel_C_sf"/>
</dbReference>
<dbReference type="InterPro" id="IPR050109">
    <property type="entry name" value="HTH-type_TetR-like_transc_reg"/>
</dbReference>
<feature type="domain" description="HTH tetR-type" evidence="5">
    <location>
        <begin position="20"/>
        <end position="80"/>
    </location>
</feature>
<dbReference type="InterPro" id="IPR001647">
    <property type="entry name" value="HTH_TetR"/>
</dbReference>
<dbReference type="EMBL" id="RBDY01000024">
    <property type="protein sequence ID" value="RKN17391.1"/>
    <property type="molecule type" value="Genomic_DNA"/>
</dbReference>
<dbReference type="Gene3D" id="1.10.357.10">
    <property type="entry name" value="Tetracycline Repressor, domain 2"/>
    <property type="match status" value="1"/>
</dbReference>
<dbReference type="Pfam" id="PF16859">
    <property type="entry name" value="TetR_C_11"/>
    <property type="match status" value="1"/>
</dbReference>
<feature type="DNA-binding region" description="H-T-H motif" evidence="4">
    <location>
        <begin position="43"/>
        <end position="62"/>
    </location>
</feature>
<evidence type="ECO:0000259" key="5">
    <source>
        <dbReference type="PROSITE" id="PS50977"/>
    </source>
</evidence>
<evidence type="ECO:0000313" key="7">
    <source>
        <dbReference type="EMBL" id="RKN17391.1"/>
    </source>
</evidence>